<reference evidence="2 3" key="1">
    <citation type="submission" date="2016-12" db="EMBL/GenBank/DDBJ databases">
        <title>The draft genome sequence of Actinophytocola sp. 11-183.</title>
        <authorList>
            <person name="Wang W."/>
            <person name="Yuan L."/>
        </authorList>
    </citation>
    <scope>NUCLEOTIDE SEQUENCE [LARGE SCALE GENOMIC DNA]</scope>
    <source>
        <strain evidence="2 3">11-183</strain>
    </source>
</reference>
<proteinExistence type="predicted"/>
<protein>
    <submittedName>
        <fullName evidence="2">Uncharacterized protein</fullName>
    </submittedName>
</protein>
<keyword evidence="1" id="KW-0175">Coiled coil</keyword>
<dbReference type="RefSeq" id="WP_075125675.1">
    <property type="nucleotide sequence ID" value="NZ_MSIE01000018.1"/>
</dbReference>
<dbReference type="Proteomes" id="UP000185596">
    <property type="component" value="Unassembled WGS sequence"/>
</dbReference>
<evidence type="ECO:0000313" key="2">
    <source>
        <dbReference type="EMBL" id="OLF17300.1"/>
    </source>
</evidence>
<evidence type="ECO:0000256" key="1">
    <source>
        <dbReference type="SAM" id="Coils"/>
    </source>
</evidence>
<dbReference type="OrthoDB" id="3696695at2"/>
<dbReference type="EMBL" id="MSIE01000018">
    <property type="protein sequence ID" value="OLF17300.1"/>
    <property type="molecule type" value="Genomic_DNA"/>
</dbReference>
<dbReference type="STRING" id="1912961.BU204_11805"/>
<keyword evidence="3" id="KW-1185">Reference proteome</keyword>
<comment type="caution">
    <text evidence="2">The sequence shown here is derived from an EMBL/GenBank/DDBJ whole genome shotgun (WGS) entry which is preliminary data.</text>
</comment>
<dbReference type="AlphaFoldDB" id="A0A1Q8CSI8"/>
<sequence>MQIEALNRRARERYGTFVGAMDMVLHALDETNALINQVQRKPAGPGWTVATKEELRGMRRAAFEELERLRRKSKKYEAELISREWRL</sequence>
<organism evidence="2 3">
    <name type="scientific">Actinophytocola xanthii</name>
    <dbReference type="NCBI Taxonomy" id="1912961"/>
    <lineage>
        <taxon>Bacteria</taxon>
        <taxon>Bacillati</taxon>
        <taxon>Actinomycetota</taxon>
        <taxon>Actinomycetes</taxon>
        <taxon>Pseudonocardiales</taxon>
        <taxon>Pseudonocardiaceae</taxon>
    </lineage>
</organism>
<name>A0A1Q8CSI8_9PSEU</name>
<accession>A0A1Q8CSI8</accession>
<gene>
    <name evidence="2" type="ORF">BU204_11805</name>
</gene>
<feature type="coiled-coil region" evidence="1">
    <location>
        <begin position="52"/>
        <end position="79"/>
    </location>
</feature>
<evidence type="ECO:0000313" key="3">
    <source>
        <dbReference type="Proteomes" id="UP000185596"/>
    </source>
</evidence>